<keyword evidence="1" id="KW-0812">Transmembrane</keyword>
<keyword evidence="1" id="KW-0472">Membrane</keyword>
<organism evidence="2">
    <name type="scientific">Drosophila melanogaster</name>
    <name type="common">Fruit fly</name>
    <dbReference type="NCBI Taxonomy" id="7227"/>
    <lineage>
        <taxon>Eukaryota</taxon>
        <taxon>Metazoa</taxon>
        <taxon>Ecdysozoa</taxon>
        <taxon>Arthropoda</taxon>
        <taxon>Hexapoda</taxon>
        <taxon>Insecta</taxon>
        <taxon>Pterygota</taxon>
        <taxon>Neoptera</taxon>
        <taxon>Endopterygota</taxon>
        <taxon>Diptera</taxon>
        <taxon>Brachycera</taxon>
        <taxon>Muscomorpha</taxon>
        <taxon>Ephydroidea</taxon>
        <taxon>Drosophilidae</taxon>
        <taxon>Drosophila</taxon>
        <taxon>Sophophora</taxon>
    </lineage>
</organism>
<accession>A1A6P7</accession>
<sequence>MRIDHLNNLCVQVLYQNFWFFVPMPLFVAMSMLSAMPLMTTGDHLLKVVDFIGIVQVQVQVHVHVQLQVAGRVLTVRALYGLLCIRIDTEHVHIVLESVVRGIDQCGIRATMMALVLPLPPAVLIVAARALGRCHGCGGGHRGGPEGFARPLLRLRCAAAAGGGHTGARRR</sequence>
<dbReference type="EMBL" id="BT029568">
    <property type="protein sequence ID" value="ABL75627.1"/>
    <property type="molecule type" value="mRNA"/>
</dbReference>
<protein>
    <submittedName>
        <fullName evidence="2">IP16874p</fullName>
    </submittedName>
</protein>
<reference evidence="2" key="1">
    <citation type="submission" date="2006-12" db="EMBL/GenBank/DDBJ databases">
        <authorList>
            <person name="Stapleton M."/>
            <person name="Carlson J."/>
            <person name="Frise E."/>
            <person name="Kapadia B."/>
            <person name="Park S."/>
            <person name="Wan K."/>
            <person name="Yu C."/>
            <person name="Celniker S."/>
        </authorList>
    </citation>
    <scope>NUCLEOTIDE SEQUENCE</scope>
</reference>
<name>A1A6P7_DROME</name>
<evidence type="ECO:0000256" key="1">
    <source>
        <dbReference type="SAM" id="Phobius"/>
    </source>
</evidence>
<keyword evidence="1" id="KW-1133">Transmembrane helix</keyword>
<evidence type="ECO:0000313" key="2">
    <source>
        <dbReference type="EMBL" id="ABL75627.1"/>
    </source>
</evidence>
<feature type="transmembrane region" description="Helical" evidence="1">
    <location>
        <begin position="18"/>
        <end position="38"/>
    </location>
</feature>
<dbReference type="AlphaFoldDB" id="A1A6P7"/>
<proteinExistence type="evidence at transcript level"/>